<feature type="transmembrane region" description="Helical" evidence="6">
    <location>
        <begin position="711"/>
        <end position="735"/>
    </location>
</feature>
<evidence type="ECO:0000256" key="2">
    <source>
        <dbReference type="ARBA" id="ARBA00022475"/>
    </source>
</evidence>
<gene>
    <name evidence="7" type="ORF">HMPREF3216_00515</name>
</gene>
<keyword evidence="2" id="KW-1003">Cell membrane</keyword>
<organism evidence="7 8">
    <name type="scientific">Gardnerella vaginalis</name>
    <dbReference type="NCBI Taxonomy" id="2702"/>
    <lineage>
        <taxon>Bacteria</taxon>
        <taxon>Bacillati</taxon>
        <taxon>Actinomycetota</taxon>
        <taxon>Actinomycetes</taxon>
        <taxon>Bifidobacteriales</taxon>
        <taxon>Bifidobacteriaceae</taxon>
        <taxon>Gardnerella</taxon>
    </lineage>
</organism>
<dbReference type="PANTHER" id="PTHR39087:SF2">
    <property type="entry name" value="UPF0104 MEMBRANE PROTEIN MJ1595"/>
    <property type="match status" value="1"/>
</dbReference>
<evidence type="ECO:0000313" key="8">
    <source>
        <dbReference type="Proteomes" id="UP000070558"/>
    </source>
</evidence>
<evidence type="ECO:0000256" key="4">
    <source>
        <dbReference type="ARBA" id="ARBA00022989"/>
    </source>
</evidence>
<dbReference type="AlphaFoldDB" id="A0A133NQL9"/>
<dbReference type="EMBL" id="LRQA01000029">
    <property type="protein sequence ID" value="KXA18582.1"/>
    <property type="molecule type" value="Genomic_DNA"/>
</dbReference>
<evidence type="ECO:0000256" key="3">
    <source>
        <dbReference type="ARBA" id="ARBA00022692"/>
    </source>
</evidence>
<protein>
    <recommendedName>
        <fullName evidence="9">TIGR00374 family protein</fullName>
    </recommendedName>
</protein>
<evidence type="ECO:0000256" key="1">
    <source>
        <dbReference type="ARBA" id="ARBA00004651"/>
    </source>
</evidence>
<dbReference type="InterPro" id="IPR022791">
    <property type="entry name" value="L-PG_synthase/AglD"/>
</dbReference>
<feature type="transmembrane region" description="Helical" evidence="6">
    <location>
        <begin position="767"/>
        <end position="788"/>
    </location>
</feature>
<evidence type="ECO:0000313" key="7">
    <source>
        <dbReference type="EMBL" id="KXA18582.1"/>
    </source>
</evidence>
<dbReference type="Pfam" id="PF03706">
    <property type="entry name" value="LPG_synthase_TM"/>
    <property type="match status" value="1"/>
</dbReference>
<dbReference type="PANTHER" id="PTHR39087">
    <property type="entry name" value="UPF0104 MEMBRANE PROTEIN MJ1595"/>
    <property type="match status" value="1"/>
</dbReference>
<feature type="transmembrane region" description="Helical" evidence="6">
    <location>
        <begin position="141"/>
        <end position="158"/>
    </location>
</feature>
<name>A0A133NQL9_GARVA</name>
<sequence length="813" mass="88514">MQSQVKDDLVINDTEPKLVRNWADLIYSIVSAGVATAVVLFTTCFSGTTAGVEHDAKNAGKIIQWIVTGLPSSLFQQALTIAIVAGVIISMIDARRWIDTTLSTLTLLLTYPLVWYISYILTTLDNPSIFASFNSISNSHGTELLPDMYAVLVAFLTVSGPRRDNKIVKLSWQALLIASPILIVTSWHSLTGALTSWCIGRSIGTLIRFIKGTQSKGAWGKDIVEALENIGITHLVQLNRRTLTTDHSGVLKSSLDDDLIANSRLYDAIDIHATRYVISVLDNQVHLPGYLNQLWQWVKLIDIPVRRDRSARHSIHHHLSMLLALRNLHLATANVYGVTDLEKSSIMVFHTSNVLVPCNLNTLNASDAQRLMQYLDIANSRGITHRRISPESLARLEDGTPLIAGWQNGDVASDSTNIALDKVQLLTLIAACIDAKTAVQSAMSVWGADKVAQILPFIQKAAIPASTKSLPSCNKKLFEDLKNELSKTVCMNNSEDDYDYDTVRLARFNIRFFVSLILIVAAISAIATQWHPQEFISALKRADSIMVMACFACSMLAWVGSSITLGAFMDDSKPNAGVLFTSQAASGFTAVSMPAGVGPAFVNMQLIKKSGNSTSQATAITSAVWLLQSLVTALVIFSVGIFTGKNLLSGMIPTHMLITVIGIVTIILCAFMAITPIRKFIQKRYLPILSDYGKQIKELVTKPKQLFNGTLGGLILVFATGLGYWVALLAFGYYANPWETVLLFLVANTAGSAVPTPGGLGAVEASLTFAFTSVGVPPTIALSATLLYRLMFYWLRIPIGAFAMKSLSNKGLI</sequence>
<dbReference type="PATRIC" id="fig|2702.99.peg.508"/>
<keyword evidence="5 6" id="KW-0472">Membrane</keyword>
<evidence type="ECO:0000256" key="5">
    <source>
        <dbReference type="ARBA" id="ARBA00023136"/>
    </source>
</evidence>
<dbReference type="OrthoDB" id="5242664at2"/>
<comment type="subcellular location">
    <subcellularLocation>
        <location evidence="1">Cell membrane</location>
        <topology evidence="1">Multi-pass membrane protein</topology>
    </subcellularLocation>
</comment>
<feature type="transmembrane region" description="Helical" evidence="6">
    <location>
        <begin position="623"/>
        <end position="643"/>
    </location>
</feature>
<feature type="transmembrane region" description="Helical" evidence="6">
    <location>
        <begin position="101"/>
        <end position="121"/>
    </location>
</feature>
<keyword evidence="3 6" id="KW-0812">Transmembrane</keyword>
<reference evidence="7 8" key="1">
    <citation type="submission" date="2016-01" db="EMBL/GenBank/DDBJ databases">
        <authorList>
            <person name="Oliw E.H."/>
        </authorList>
    </citation>
    <scope>NUCLEOTIDE SEQUENCE [LARGE SCALE GENOMIC DNA]</scope>
    <source>
        <strain evidence="7 8">GED7760B</strain>
    </source>
</reference>
<evidence type="ECO:0008006" key="9">
    <source>
        <dbReference type="Google" id="ProtNLM"/>
    </source>
</evidence>
<comment type="caution">
    <text evidence="7">The sequence shown here is derived from an EMBL/GenBank/DDBJ whole genome shotgun (WGS) entry which is preliminary data.</text>
</comment>
<feature type="transmembrane region" description="Helical" evidence="6">
    <location>
        <begin position="512"/>
        <end position="532"/>
    </location>
</feature>
<dbReference type="Proteomes" id="UP000070558">
    <property type="component" value="Unassembled WGS sequence"/>
</dbReference>
<dbReference type="NCBIfam" id="TIGR00374">
    <property type="entry name" value="flippase-like domain"/>
    <property type="match status" value="1"/>
</dbReference>
<feature type="transmembrane region" description="Helical" evidence="6">
    <location>
        <begin position="62"/>
        <end position="89"/>
    </location>
</feature>
<dbReference type="GO" id="GO:0005886">
    <property type="term" value="C:plasma membrane"/>
    <property type="evidence" value="ECO:0007669"/>
    <property type="project" value="UniProtKB-SubCell"/>
</dbReference>
<accession>A0A133NQL9</accession>
<feature type="transmembrane region" description="Helical" evidence="6">
    <location>
        <begin position="655"/>
        <end position="674"/>
    </location>
</feature>
<dbReference type="RefSeq" id="WP_060786764.1">
    <property type="nucleotide sequence ID" value="NZ_KQ956813.1"/>
</dbReference>
<feature type="transmembrane region" description="Helical" evidence="6">
    <location>
        <begin position="25"/>
        <end position="50"/>
    </location>
</feature>
<feature type="transmembrane region" description="Helical" evidence="6">
    <location>
        <begin position="544"/>
        <end position="568"/>
    </location>
</feature>
<evidence type="ECO:0000256" key="6">
    <source>
        <dbReference type="SAM" id="Phobius"/>
    </source>
</evidence>
<keyword evidence="4 6" id="KW-1133">Transmembrane helix</keyword>
<proteinExistence type="predicted"/>